<evidence type="ECO:0000313" key="3">
    <source>
        <dbReference type="Proteomes" id="UP000092671"/>
    </source>
</evidence>
<dbReference type="EMBL" id="LZDN01000019">
    <property type="protein sequence ID" value="OBX50290.1"/>
    <property type="molecule type" value="Genomic_DNA"/>
</dbReference>
<name>A0A1B8PJF9_MORNO</name>
<evidence type="ECO:0000256" key="1">
    <source>
        <dbReference type="SAM" id="Phobius"/>
    </source>
</evidence>
<keyword evidence="1" id="KW-0472">Membrane</keyword>
<dbReference type="OrthoDB" id="9880666at2"/>
<comment type="caution">
    <text evidence="2">The sequence shown here is derived from an EMBL/GenBank/DDBJ whole genome shotgun (WGS) entry which is preliminary data.</text>
</comment>
<proteinExistence type="predicted"/>
<dbReference type="RefSeq" id="WP_029103544.1">
    <property type="nucleotide sequence ID" value="NZ_JAKREH010000003.1"/>
</dbReference>
<dbReference type="Proteomes" id="UP000092671">
    <property type="component" value="Unassembled WGS sequence"/>
</dbReference>
<evidence type="ECO:0000313" key="2">
    <source>
        <dbReference type="EMBL" id="OBX50290.1"/>
    </source>
</evidence>
<accession>A0A1B8PJF9</accession>
<feature type="transmembrane region" description="Helical" evidence="1">
    <location>
        <begin position="6"/>
        <end position="27"/>
    </location>
</feature>
<organism evidence="2 3">
    <name type="scientific">Moraxella nonliquefaciens</name>
    <dbReference type="NCBI Taxonomy" id="478"/>
    <lineage>
        <taxon>Bacteria</taxon>
        <taxon>Pseudomonadati</taxon>
        <taxon>Pseudomonadota</taxon>
        <taxon>Gammaproteobacteria</taxon>
        <taxon>Moraxellales</taxon>
        <taxon>Moraxellaceae</taxon>
        <taxon>Moraxella</taxon>
    </lineage>
</organism>
<sequence length="98" mass="11559">MLDNILLLILLNALYYWVVFSTGTRFLKFIQQLPIVSYFYDKNESEMKTSAMTDWVLVNVFFIIILLVMGLNAFNGQTGDDSFIDFLFKLYRRVRVLL</sequence>
<gene>
    <name evidence="2" type="ORF">A9Z60_09905</name>
</gene>
<feature type="transmembrane region" description="Helical" evidence="1">
    <location>
        <begin position="55"/>
        <end position="74"/>
    </location>
</feature>
<keyword evidence="1" id="KW-1133">Transmembrane helix</keyword>
<keyword evidence="1" id="KW-0812">Transmembrane</keyword>
<reference evidence="2 3" key="1">
    <citation type="submission" date="2016-06" db="EMBL/GenBank/DDBJ databases">
        <title>Draft genome of Moraxella nonliquefaciens CCUG 60284.</title>
        <authorList>
            <person name="Salva-Serra F."/>
            <person name="Engstrom-Jakobsson H."/>
            <person name="Thorell K."/>
            <person name="Gonzales-Siles L."/>
            <person name="Karlsson R."/>
            <person name="Boulund F."/>
            <person name="Engstrand L."/>
            <person name="Kristiansson E."/>
            <person name="Moore E."/>
        </authorList>
    </citation>
    <scope>NUCLEOTIDE SEQUENCE [LARGE SCALE GENOMIC DNA]</scope>
    <source>
        <strain evidence="2 3">CCUG 60284</strain>
    </source>
</reference>
<dbReference type="AlphaFoldDB" id="A0A1B8PJF9"/>
<protein>
    <submittedName>
        <fullName evidence="2">Uncharacterized protein</fullName>
    </submittedName>
</protein>